<dbReference type="SMART" id="SM00368">
    <property type="entry name" value="LRR_RI"/>
    <property type="match status" value="10"/>
</dbReference>
<dbReference type="SUPFAM" id="SSF52047">
    <property type="entry name" value="RNI-like"/>
    <property type="match status" value="1"/>
</dbReference>
<dbReference type="InterPro" id="IPR032675">
    <property type="entry name" value="LRR_dom_sf"/>
</dbReference>
<keyword evidence="6" id="KW-0067">ATP-binding</keyword>
<dbReference type="GO" id="GO:0042981">
    <property type="term" value="P:regulation of apoptotic process"/>
    <property type="evidence" value="ECO:0007669"/>
    <property type="project" value="InterPro"/>
</dbReference>
<dbReference type="PROSITE" id="PS50188">
    <property type="entry name" value="B302_SPRY"/>
    <property type="match status" value="1"/>
</dbReference>
<dbReference type="Pfam" id="PF13765">
    <property type="entry name" value="PRY"/>
    <property type="match status" value="1"/>
</dbReference>
<evidence type="ECO:0000259" key="7">
    <source>
        <dbReference type="PROSITE" id="PS50168"/>
    </source>
</evidence>
<feature type="domain" description="B30.2/SPRY" evidence="8">
    <location>
        <begin position="752"/>
        <end position="946"/>
    </location>
</feature>
<dbReference type="Gene3D" id="2.60.120.920">
    <property type="match status" value="1"/>
</dbReference>
<dbReference type="SUPFAM" id="SSF47986">
    <property type="entry name" value="DEATH domain"/>
    <property type="match status" value="1"/>
</dbReference>
<evidence type="ECO:0000256" key="2">
    <source>
        <dbReference type="ARBA" id="ARBA00022490"/>
    </source>
</evidence>
<accession>A0A9Y4KNM0</accession>
<dbReference type="InterPro" id="IPR003877">
    <property type="entry name" value="SPRY_dom"/>
</dbReference>
<evidence type="ECO:0000256" key="1">
    <source>
        <dbReference type="ARBA" id="ARBA00004496"/>
    </source>
</evidence>
<dbReference type="PANTHER" id="PTHR24106">
    <property type="entry name" value="NACHT, LRR AND CARD DOMAINS-CONTAINING"/>
    <property type="match status" value="1"/>
</dbReference>
<dbReference type="Proteomes" id="UP000694891">
    <property type="component" value="Unplaced"/>
</dbReference>
<dbReference type="InterPro" id="IPR001611">
    <property type="entry name" value="Leu-rich_rpt"/>
</dbReference>
<evidence type="ECO:0000256" key="4">
    <source>
        <dbReference type="ARBA" id="ARBA00022737"/>
    </source>
</evidence>
<gene>
    <name evidence="12" type="primary">LOC103367034</name>
</gene>
<dbReference type="Pfam" id="PF14484">
    <property type="entry name" value="FISNA"/>
    <property type="match status" value="1"/>
</dbReference>
<dbReference type="RefSeq" id="XP_008293151.1">
    <property type="nucleotide sequence ID" value="XM_008294929.1"/>
</dbReference>
<dbReference type="Gene3D" id="3.80.10.10">
    <property type="entry name" value="Ribonuclease Inhibitor"/>
    <property type="match status" value="2"/>
</dbReference>
<keyword evidence="4" id="KW-0677">Repeat</keyword>
<feature type="domain" description="DED" evidence="7">
    <location>
        <begin position="7"/>
        <end position="85"/>
    </location>
</feature>
<dbReference type="GO" id="GO:0005524">
    <property type="term" value="F:ATP binding"/>
    <property type="evidence" value="ECO:0007669"/>
    <property type="project" value="UniProtKB-KW"/>
</dbReference>
<feature type="domain" description="Pyrin" evidence="9">
    <location>
        <begin position="7"/>
        <end position="89"/>
    </location>
</feature>
<dbReference type="SMART" id="SM00589">
    <property type="entry name" value="PRY"/>
    <property type="match status" value="1"/>
</dbReference>
<dbReference type="Pfam" id="PF13516">
    <property type="entry name" value="LRR_6"/>
    <property type="match status" value="5"/>
</dbReference>
<dbReference type="InterPro" id="IPR013320">
    <property type="entry name" value="ConA-like_dom_sf"/>
</dbReference>
<dbReference type="PROSITE" id="PS50837">
    <property type="entry name" value="NACHT"/>
    <property type="match status" value="1"/>
</dbReference>
<evidence type="ECO:0000256" key="6">
    <source>
        <dbReference type="ARBA" id="ARBA00022840"/>
    </source>
</evidence>
<protein>
    <submittedName>
        <fullName evidence="12">NACHT, LRR and PYD domains-containing protein 3-like</fullName>
    </submittedName>
</protein>
<name>A0A9Y4KNM0_9TELE</name>
<dbReference type="InterPro" id="IPR007111">
    <property type="entry name" value="NACHT_NTPase"/>
</dbReference>
<sequence length="955" mass="107608">MATPADLLEILEDLADEDFEKFKWYLQQAEDLKDFPAISRSKLDNANRMTTVSELKETYNTDAVVVTIKVLKMIRRNDLVQRLSSINPTSKETLAACQLKLKSYVQKKFQHLFKQPAKSRKRMLINDNYNELYITERRGTETASRETIDMEDFFKSTPGQRASFRTLMTKGGSGIGKTVLTQKFALDWAEDKVFNDIHFVFHLTFRELNLVKEKECSWEELLHHFFADIKEAENCSFDKLQTVFILDGLDECRLPLDFQKNEILTDVTESASVDALLTNLIMGKLFPTARVWITTTPEAAGLIPPGCIHVVTEMRGFTDAKEEEYLRKRVRNKELASRIISHIQASRNLHIMCHNPVFCWITATVLEDMLKTNEAGELPKTLTEMYSHFLLVQCKLANEGAETHPRWIAETGKMILSLGKLAFEQLKKGNLIFCETDLAECGINTRVASFYPGVFSNIFKEELRGCKLSVKSCKALASVLSSGSCNLKELDLSDNNVENTGVKELARGLKDPLCRLETLRLTGCALTWKGCDSVAFFLSSQSSSVRQLDLSMNNLQDSGVLVFSSGLESPHCKLEALRLSFCDLSEQSCDVLASVLTSQSSSLRELELNNNKLQDSGVKLLSVGLESPRCQLEALRLRDCQLSERSCESLASALSSKTSSLKELDLSSNDLQDSGVKQLSAGLKSPQCILETLRLSGCLVTEEGCSSLASALSFNSSHLRELDLTYNHPGDSGVRLLSDGLEDPQWKLETLKVDHGGEQRLKRGLQKYACELTLDPNTAHRRLLLSEDNRRVTFVEEDQPYRFHPDRFDTVTQLLCRNGLTGRCYWEVETERCFSVGVTYRGISRRGNDADCQFGGNDKSWSLNEYLHSCHKKTRTHTGVSFKSPDRVAVYLDWSAGFVSFYRVSSDTLIHLHTFYSRFTEPLYPGFGFDYSCPSESPPSVSLCPLMSEQSQTEV</sequence>
<organism evidence="11 12">
    <name type="scientific">Stegastes partitus</name>
    <name type="common">bicolor damselfish</name>
    <dbReference type="NCBI Taxonomy" id="144197"/>
    <lineage>
        <taxon>Eukaryota</taxon>
        <taxon>Metazoa</taxon>
        <taxon>Chordata</taxon>
        <taxon>Craniata</taxon>
        <taxon>Vertebrata</taxon>
        <taxon>Euteleostomi</taxon>
        <taxon>Actinopterygii</taxon>
        <taxon>Neopterygii</taxon>
        <taxon>Teleostei</taxon>
        <taxon>Neoteleostei</taxon>
        <taxon>Acanthomorphata</taxon>
        <taxon>Ovalentaria</taxon>
        <taxon>Pomacentridae</taxon>
        <taxon>Stegastes</taxon>
    </lineage>
</organism>
<dbReference type="CDD" id="cd16040">
    <property type="entry name" value="SPRY_PRY_SNTX"/>
    <property type="match status" value="1"/>
</dbReference>
<evidence type="ECO:0000259" key="10">
    <source>
        <dbReference type="PROSITE" id="PS50837"/>
    </source>
</evidence>
<dbReference type="InterPro" id="IPR011029">
    <property type="entry name" value="DEATH-like_dom_sf"/>
</dbReference>
<dbReference type="InterPro" id="IPR027417">
    <property type="entry name" value="P-loop_NTPase"/>
</dbReference>
<dbReference type="AlphaFoldDB" id="A0A9Y4KNM0"/>
<evidence type="ECO:0000256" key="5">
    <source>
        <dbReference type="ARBA" id="ARBA00022741"/>
    </source>
</evidence>
<evidence type="ECO:0000313" key="12">
    <source>
        <dbReference type="RefSeq" id="XP_008293151.1"/>
    </source>
</evidence>
<dbReference type="PRINTS" id="PR01407">
    <property type="entry name" value="BUTYPHLNCDUF"/>
</dbReference>
<dbReference type="InterPro" id="IPR006574">
    <property type="entry name" value="PRY"/>
</dbReference>
<dbReference type="FunFam" id="3.80.10.10:FF:000474">
    <property type="entry name" value="Si:ch211-214c20.1"/>
    <property type="match status" value="1"/>
</dbReference>
<dbReference type="SUPFAM" id="SSF49899">
    <property type="entry name" value="Concanavalin A-like lectins/glucanases"/>
    <property type="match status" value="1"/>
</dbReference>
<comment type="subcellular location">
    <subcellularLocation>
        <location evidence="1">Cytoplasm</location>
    </subcellularLocation>
</comment>
<proteinExistence type="predicted"/>
<dbReference type="SMART" id="SM01289">
    <property type="entry name" value="PYRIN"/>
    <property type="match status" value="1"/>
</dbReference>
<dbReference type="InterPro" id="IPR001870">
    <property type="entry name" value="B30.2/SPRY"/>
</dbReference>
<evidence type="ECO:0000313" key="11">
    <source>
        <dbReference type="Proteomes" id="UP000694891"/>
    </source>
</evidence>
<evidence type="ECO:0000259" key="8">
    <source>
        <dbReference type="PROSITE" id="PS50188"/>
    </source>
</evidence>
<dbReference type="Pfam" id="PF00622">
    <property type="entry name" value="SPRY"/>
    <property type="match status" value="1"/>
</dbReference>
<reference evidence="12" key="1">
    <citation type="submission" date="2025-08" db="UniProtKB">
        <authorList>
            <consortium name="RefSeq"/>
        </authorList>
    </citation>
    <scope>IDENTIFICATION</scope>
</reference>
<dbReference type="Pfam" id="PF05729">
    <property type="entry name" value="NACHT"/>
    <property type="match status" value="1"/>
</dbReference>
<dbReference type="GeneID" id="103367034"/>
<dbReference type="SMART" id="SM00449">
    <property type="entry name" value="SPRY"/>
    <property type="match status" value="1"/>
</dbReference>
<evidence type="ECO:0000259" key="9">
    <source>
        <dbReference type="PROSITE" id="PS50824"/>
    </source>
</evidence>
<dbReference type="Pfam" id="PF17779">
    <property type="entry name" value="WHD_NOD2"/>
    <property type="match status" value="1"/>
</dbReference>
<evidence type="ECO:0000256" key="3">
    <source>
        <dbReference type="ARBA" id="ARBA00022614"/>
    </source>
</evidence>
<dbReference type="Pfam" id="PF02758">
    <property type="entry name" value="PYRIN"/>
    <property type="match status" value="1"/>
</dbReference>
<feature type="domain" description="NACHT" evidence="10">
    <location>
        <begin position="165"/>
        <end position="299"/>
    </location>
</feature>
<dbReference type="CDD" id="cd08321">
    <property type="entry name" value="Pyrin_ASC-like"/>
    <property type="match status" value="1"/>
</dbReference>
<keyword evidence="11" id="KW-1185">Reference proteome</keyword>
<dbReference type="GO" id="GO:0005737">
    <property type="term" value="C:cytoplasm"/>
    <property type="evidence" value="ECO:0007669"/>
    <property type="project" value="UniProtKB-SubCell"/>
</dbReference>
<dbReference type="InterPro" id="IPR003879">
    <property type="entry name" value="Butyrophylin_SPRY"/>
</dbReference>
<dbReference type="InterPro" id="IPR029495">
    <property type="entry name" value="NACHT-assoc"/>
</dbReference>
<dbReference type="InterPro" id="IPR043136">
    <property type="entry name" value="B30.2/SPRY_sf"/>
</dbReference>
<dbReference type="Gene3D" id="3.40.50.300">
    <property type="entry name" value="P-loop containing nucleotide triphosphate hydrolases"/>
    <property type="match status" value="1"/>
</dbReference>
<dbReference type="PROSITE" id="PS50824">
    <property type="entry name" value="DAPIN"/>
    <property type="match status" value="1"/>
</dbReference>
<keyword evidence="5" id="KW-0547">Nucleotide-binding</keyword>
<dbReference type="PROSITE" id="PS50168">
    <property type="entry name" value="DED"/>
    <property type="match status" value="1"/>
</dbReference>
<dbReference type="Gene3D" id="1.10.533.10">
    <property type="entry name" value="Death Domain, Fas"/>
    <property type="match status" value="1"/>
</dbReference>
<dbReference type="InterPro" id="IPR001875">
    <property type="entry name" value="DED_dom"/>
</dbReference>
<keyword evidence="3" id="KW-0433">Leucine-rich repeat</keyword>
<dbReference type="InterPro" id="IPR004020">
    <property type="entry name" value="DAPIN"/>
</dbReference>
<keyword evidence="2" id="KW-0963">Cytoplasm</keyword>
<dbReference type="InterPro" id="IPR051261">
    <property type="entry name" value="NLR"/>
</dbReference>
<dbReference type="InterPro" id="IPR041075">
    <property type="entry name" value="NOD1/2_WH"/>
</dbReference>